<feature type="signal peptide" evidence="1">
    <location>
        <begin position="1"/>
        <end position="19"/>
    </location>
</feature>
<dbReference type="EMBL" id="JAATJB010000007">
    <property type="protein sequence ID" value="NJB98263.1"/>
    <property type="molecule type" value="Genomic_DNA"/>
</dbReference>
<dbReference type="Pfam" id="PF16233">
    <property type="entry name" value="DUF4893"/>
    <property type="match status" value="1"/>
</dbReference>
<proteinExistence type="predicted"/>
<reference evidence="2 3" key="1">
    <citation type="submission" date="2020-03" db="EMBL/GenBank/DDBJ databases">
        <title>Genomic Encyclopedia of Type Strains, Phase IV (KMG-IV): sequencing the most valuable type-strain genomes for metagenomic binning, comparative biology and taxonomic classification.</title>
        <authorList>
            <person name="Goeker M."/>
        </authorList>
    </citation>
    <scope>NUCLEOTIDE SEQUENCE [LARGE SCALE GENOMIC DNA]</scope>
    <source>
        <strain evidence="2 3">DSM 7225</strain>
    </source>
</reference>
<keyword evidence="1" id="KW-0732">Signal</keyword>
<evidence type="ECO:0000313" key="2">
    <source>
        <dbReference type="EMBL" id="NJB98263.1"/>
    </source>
</evidence>
<dbReference type="Proteomes" id="UP000531251">
    <property type="component" value="Unassembled WGS sequence"/>
</dbReference>
<organism evidence="2 3">
    <name type="scientific">Sphingomonas trueperi</name>
    <dbReference type="NCBI Taxonomy" id="53317"/>
    <lineage>
        <taxon>Bacteria</taxon>
        <taxon>Pseudomonadati</taxon>
        <taxon>Pseudomonadota</taxon>
        <taxon>Alphaproteobacteria</taxon>
        <taxon>Sphingomonadales</taxon>
        <taxon>Sphingomonadaceae</taxon>
        <taxon>Sphingomonas</taxon>
    </lineage>
</organism>
<dbReference type="RefSeq" id="WP_125977184.1">
    <property type="nucleotide sequence ID" value="NZ_BAAADY010000003.1"/>
</dbReference>
<gene>
    <name evidence="2" type="ORF">GGR89_002594</name>
</gene>
<dbReference type="InterPro" id="IPR032609">
    <property type="entry name" value="DUF4893"/>
</dbReference>
<evidence type="ECO:0000313" key="3">
    <source>
        <dbReference type="Proteomes" id="UP000531251"/>
    </source>
</evidence>
<feature type="chain" id="PRO_5030552125" description="DUF4893 domain-containing protein" evidence="1">
    <location>
        <begin position="20"/>
        <end position="223"/>
    </location>
</feature>
<evidence type="ECO:0000256" key="1">
    <source>
        <dbReference type="SAM" id="SignalP"/>
    </source>
</evidence>
<sequence length="223" mass="24039">MHRLAFAMLALPMLAACQAATTKTDLRPIAVVEMPPPPPLWRTRIAEADMPRLENLPASWRQLYENVRAPVRKLQGAVLDPDAGQPHPALPPGSYRCRTLHLKPGPAGRALVQPSPAGFCYISATNELKDDAPLGLAKQTGTDIVAGYVFPDGKRYVFLGARQAKPGANDIGYGNSGARDVVGMVERFGTFRWRLAVHGAVPGSVDVYELTPVPADVQPKGRS</sequence>
<name>A0A7X5Y087_9SPHN</name>
<accession>A0A7X5Y087</accession>
<keyword evidence="3" id="KW-1185">Reference proteome</keyword>
<dbReference type="PROSITE" id="PS51257">
    <property type="entry name" value="PROKAR_LIPOPROTEIN"/>
    <property type="match status" value="1"/>
</dbReference>
<comment type="caution">
    <text evidence="2">The sequence shown here is derived from an EMBL/GenBank/DDBJ whole genome shotgun (WGS) entry which is preliminary data.</text>
</comment>
<protein>
    <recommendedName>
        <fullName evidence="4">DUF4893 domain-containing protein</fullName>
    </recommendedName>
</protein>
<evidence type="ECO:0008006" key="4">
    <source>
        <dbReference type="Google" id="ProtNLM"/>
    </source>
</evidence>
<dbReference type="AlphaFoldDB" id="A0A7X5Y087"/>